<dbReference type="PANTHER" id="PTHR43547">
    <property type="entry name" value="TWO-COMPONENT HISTIDINE KINASE"/>
    <property type="match status" value="1"/>
</dbReference>
<dbReference type="InterPro" id="IPR003661">
    <property type="entry name" value="HisK_dim/P_dom"/>
</dbReference>
<keyword evidence="6" id="KW-0472">Membrane</keyword>
<dbReference type="SUPFAM" id="SSF55874">
    <property type="entry name" value="ATPase domain of HSP90 chaperone/DNA topoisomerase II/histidine kinase"/>
    <property type="match status" value="1"/>
</dbReference>
<sequence length="375" mass="42190">MPRFRPVSYFEQLIQARHRIHWLIGIIFVLVILLEYSTPPPYIFGYLYVGAVLIASTQLSRRATIGVTTAAIACTVLNLFIPGVATVTPDTIANRVITVLALSVTGWLGDRLQAYEQAITRQRLQLQAQEQLAQMREDFVSTLTHDLKTPLLGALETLQALRRENFGSISLAQRRVFDVMTRSHQKTLQLVETLMDVYRNDAEGLRLHSQRVDLLILAEEAVADVIPLATSRQVHLRVNNENSDFRRSYYVNGDAFQLSRVLVNLLSNAVNHSRRGRSVQVLMGANHDYCQVQIIDEGQGIPADELPHLFARFYQGQSDRQTKGTGLGLYLSRQIVEAHGGQIWAESYPKGAIFTFRLPAWVNELPLPPMSKSTA</sequence>
<organism evidence="8 9">
    <name type="scientific">Almyronema epifaneia S1</name>
    <dbReference type="NCBI Taxonomy" id="2991925"/>
    <lineage>
        <taxon>Bacteria</taxon>
        <taxon>Bacillati</taxon>
        <taxon>Cyanobacteriota</taxon>
        <taxon>Cyanophyceae</taxon>
        <taxon>Nodosilineales</taxon>
        <taxon>Nodosilineaceae</taxon>
        <taxon>Almyronema</taxon>
        <taxon>Almyronema epifaneia</taxon>
    </lineage>
</organism>
<gene>
    <name evidence="8" type="ORF">ACFVKH_17005</name>
</gene>
<keyword evidence="4 8" id="KW-0418">Kinase</keyword>
<name>A0ABW6IIG7_9CYAN</name>
<proteinExistence type="predicted"/>
<keyword evidence="6" id="KW-1133">Transmembrane helix</keyword>
<dbReference type="Proteomes" id="UP001600165">
    <property type="component" value="Unassembled WGS sequence"/>
</dbReference>
<evidence type="ECO:0000256" key="1">
    <source>
        <dbReference type="ARBA" id="ARBA00000085"/>
    </source>
</evidence>
<comment type="catalytic activity">
    <reaction evidence="1">
        <text>ATP + protein L-histidine = ADP + protein N-phospho-L-histidine.</text>
        <dbReference type="EC" id="2.7.13.3"/>
    </reaction>
</comment>
<dbReference type="PROSITE" id="PS50109">
    <property type="entry name" value="HIS_KIN"/>
    <property type="match status" value="1"/>
</dbReference>
<dbReference type="RefSeq" id="WP_377967263.1">
    <property type="nucleotide sequence ID" value="NZ_JBHZOL010000097.1"/>
</dbReference>
<protein>
    <recommendedName>
        <fullName evidence="2">histidine kinase</fullName>
        <ecNumber evidence="2">2.7.13.3</ecNumber>
    </recommendedName>
</protein>
<evidence type="ECO:0000256" key="4">
    <source>
        <dbReference type="ARBA" id="ARBA00022777"/>
    </source>
</evidence>
<dbReference type="Pfam" id="PF02518">
    <property type="entry name" value="HATPase_c"/>
    <property type="match status" value="1"/>
</dbReference>
<keyword evidence="3" id="KW-0597">Phosphoprotein</keyword>
<dbReference type="InterPro" id="IPR005467">
    <property type="entry name" value="His_kinase_dom"/>
</dbReference>
<accession>A0ABW6IIG7</accession>
<evidence type="ECO:0000313" key="8">
    <source>
        <dbReference type="EMBL" id="MFE4107986.1"/>
    </source>
</evidence>
<dbReference type="InterPro" id="IPR004358">
    <property type="entry name" value="Sig_transdc_His_kin-like_C"/>
</dbReference>
<dbReference type="InterPro" id="IPR036890">
    <property type="entry name" value="HATPase_C_sf"/>
</dbReference>
<dbReference type="InterPro" id="IPR036097">
    <property type="entry name" value="HisK_dim/P_sf"/>
</dbReference>
<dbReference type="EMBL" id="JBHZOL010000097">
    <property type="protein sequence ID" value="MFE4107986.1"/>
    <property type="molecule type" value="Genomic_DNA"/>
</dbReference>
<dbReference type="PRINTS" id="PR00344">
    <property type="entry name" value="BCTRLSENSOR"/>
</dbReference>
<dbReference type="CDD" id="cd00082">
    <property type="entry name" value="HisKA"/>
    <property type="match status" value="1"/>
</dbReference>
<dbReference type="SMART" id="SM00387">
    <property type="entry name" value="HATPase_c"/>
    <property type="match status" value="1"/>
</dbReference>
<evidence type="ECO:0000313" key="9">
    <source>
        <dbReference type="Proteomes" id="UP001600165"/>
    </source>
</evidence>
<dbReference type="CDD" id="cd00075">
    <property type="entry name" value="HATPase"/>
    <property type="match status" value="1"/>
</dbReference>
<reference evidence="8 9" key="1">
    <citation type="submission" date="2024-10" db="EMBL/GenBank/DDBJ databases">
        <authorList>
            <person name="Ratan Roy A."/>
            <person name="Morales Sandoval P.H."/>
            <person name="De Los Santos Villalobos S."/>
            <person name="Chakraborty S."/>
            <person name="Mukherjee J."/>
        </authorList>
    </citation>
    <scope>NUCLEOTIDE SEQUENCE [LARGE SCALE GENOMIC DNA]</scope>
    <source>
        <strain evidence="8 9">S1</strain>
    </source>
</reference>
<dbReference type="Gene3D" id="3.30.565.10">
    <property type="entry name" value="Histidine kinase-like ATPase, C-terminal domain"/>
    <property type="match status" value="1"/>
</dbReference>
<dbReference type="SMART" id="SM00388">
    <property type="entry name" value="HisKA"/>
    <property type="match status" value="1"/>
</dbReference>
<keyword evidence="5" id="KW-0902">Two-component regulatory system</keyword>
<evidence type="ECO:0000259" key="7">
    <source>
        <dbReference type="PROSITE" id="PS50109"/>
    </source>
</evidence>
<keyword evidence="9" id="KW-1185">Reference proteome</keyword>
<dbReference type="InterPro" id="IPR003594">
    <property type="entry name" value="HATPase_dom"/>
</dbReference>
<feature type="domain" description="Histidine kinase" evidence="7">
    <location>
        <begin position="142"/>
        <end position="362"/>
    </location>
</feature>
<evidence type="ECO:0000256" key="5">
    <source>
        <dbReference type="ARBA" id="ARBA00023012"/>
    </source>
</evidence>
<evidence type="ECO:0000256" key="2">
    <source>
        <dbReference type="ARBA" id="ARBA00012438"/>
    </source>
</evidence>
<feature type="transmembrane region" description="Helical" evidence="6">
    <location>
        <begin position="67"/>
        <end position="86"/>
    </location>
</feature>
<keyword evidence="4 8" id="KW-0808">Transferase</keyword>
<dbReference type="Pfam" id="PF00512">
    <property type="entry name" value="HisKA"/>
    <property type="match status" value="1"/>
</dbReference>
<dbReference type="PANTHER" id="PTHR43547:SF2">
    <property type="entry name" value="HYBRID SIGNAL TRANSDUCTION HISTIDINE KINASE C"/>
    <property type="match status" value="1"/>
</dbReference>
<feature type="transmembrane region" description="Helical" evidence="6">
    <location>
        <begin position="43"/>
        <end position="60"/>
    </location>
</feature>
<evidence type="ECO:0000256" key="3">
    <source>
        <dbReference type="ARBA" id="ARBA00022553"/>
    </source>
</evidence>
<keyword evidence="6" id="KW-0812">Transmembrane</keyword>
<dbReference type="EC" id="2.7.13.3" evidence="2"/>
<dbReference type="Gene3D" id="1.10.287.130">
    <property type="match status" value="1"/>
</dbReference>
<comment type="caution">
    <text evidence="8">The sequence shown here is derived from an EMBL/GenBank/DDBJ whole genome shotgun (WGS) entry which is preliminary data.</text>
</comment>
<evidence type="ECO:0000256" key="6">
    <source>
        <dbReference type="SAM" id="Phobius"/>
    </source>
</evidence>
<feature type="transmembrane region" description="Helical" evidence="6">
    <location>
        <begin position="20"/>
        <end position="37"/>
    </location>
</feature>
<dbReference type="GO" id="GO:0016301">
    <property type="term" value="F:kinase activity"/>
    <property type="evidence" value="ECO:0007669"/>
    <property type="project" value="UniProtKB-KW"/>
</dbReference>
<dbReference type="SUPFAM" id="SSF47384">
    <property type="entry name" value="Homodimeric domain of signal transducing histidine kinase"/>
    <property type="match status" value="1"/>
</dbReference>